<reference evidence="2" key="2">
    <citation type="submission" date="2023-06" db="EMBL/GenBank/DDBJ databases">
        <authorList>
            <person name="Ma L."/>
            <person name="Liu K.-W."/>
            <person name="Li Z."/>
            <person name="Hsiao Y.-Y."/>
            <person name="Qi Y."/>
            <person name="Fu T."/>
            <person name="Tang G."/>
            <person name="Zhang D."/>
            <person name="Sun W.-H."/>
            <person name="Liu D.-K."/>
            <person name="Li Y."/>
            <person name="Chen G.-Z."/>
            <person name="Liu X.-D."/>
            <person name="Liao X.-Y."/>
            <person name="Jiang Y.-T."/>
            <person name="Yu X."/>
            <person name="Hao Y."/>
            <person name="Huang J."/>
            <person name="Zhao X.-W."/>
            <person name="Ke S."/>
            <person name="Chen Y.-Y."/>
            <person name="Wu W.-L."/>
            <person name="Hsu J.-L."/>
            <person name="Lin Y.-F."/>
            <person name="Huang M.-D."/>
            <person name="Li C.-Y."/>
            <person name="Huang L."/>
            <person name="Wang Z.-W."/>
            <person name="Zhao X."/>
            <person name="Zhong W.-Y."/>
            <person name="Peng D.-H."/>
            <person name="Ahmad S."/>
            <person name="Lan S."/>
            <person name="Zhang J.-S."/>
            <person name="Tsai W.-C."/>
            <person name="Van De Peer Y."/>
            <person name="Liu Z.-J."/>
        </authorList>
    </citation>
    <scope>NUCLEOTIDE SEQUENCE</scope>
    <source>
        <strain evidence="2">CP</strain>
        <tissue evidence="2">Leaves</tissue>
    </source>
</reference>
<dbReference type="EMBL" id="JAUJYO010000001">
    <property type="protein sequence ID" value="KAK1325465.1"/>
    <property type="molecule type" value="Genomic_DNA"/>
</dbReference>
<feature type="transmembrane region" description="Helical" evidence="1">
    <location>
        <begin position="58"/>
        <end position="78"/>
    </location>
</feature>
<sequence length="159" mass="17802">MLEGRRRWQFMITTQSSLWDWTLACLWSGLWLALGGMSSCMSGSMGLTPGPLEDLGGLLYSTGNLPVFVIMVDDMVLVRKKHYKDCWRGFKKKKAVEKSMRGCVQVFNVCDSLFTQGLGCLKLHYHNIDVENALLGNTSTNVPVGWWGNGPLATTDFFI</sequence>
<evidence type="ECO:0000256" key="1">
    <source>
        <dbReference type="SAM" id="Phobius"/>
    </source>
</evidence>
<accession>A0AAV9FHR2</accession>
<name>A0AAV9FHR2_ACOCL</name>
<reference evidence="2" key="1">
    <citation type="journal article" date="2023" name="Nat. Commun.">
        <title>Diploid and tetraploid genomes of Acorus and the evolution of monocots.</title>
        <authorList>
            <person name="Ma L."/>
            <person name="Liu K.W."/>
            <person name="Li Z."/>
            <person name="Hsiao Y.Y."/>
            <person name="Qi Y."/>
            <person name="Fu T."/>
            <person name="Tang G.D."/>
            <person name="Zhang D."/>
            <person name="Sun W.H."/>
            <person name="Liu D.K."/>
            <person name="Li Y."/>
            <person name="Chen G.Z."/>
            <person name="Liu X.D."/>
            <person name="Liao X.Y."/>
            <person name="Jiang Y.T."/>
            <person name="Yu X."/>
            <person name="Hao Y."/>
            <person name="Huang J."/>
            <person name="Zhao X.W."/>
            <person name="Ke S."/>
            <person name="Chen Y.Y."/>
            <person name="Wu W.L."/>
            <person name="Hsu J.L."/>
            <person name="Lin Y.F."/>
            <person name="Huang M.D."/>
            <person name="Li C.Y."/>
            <person name="Huang L."/>
            <person name="Wang Z.W."/>
            <person name="Zhao X."/>
            <person name="Zhong W.Y."/>
            <person name="Peng D.H."/>
            <person name="Ahmad S."/>
            <person name="Lan S."/>
            <person name="Zhang J.S."/>
            <person name="Tsai W.C."/>
            <person name="Van de Peer Y."/>
            <person name="Liu Z.J."/>
        </authorList>
    </citation>
    <scope>NUCLEOTIDE SEQUENCE</scope>
    <source>
        <strain evidence="2">CP</strain>
    </source>
</reference>
<keyword evidence="1" id="KW-1133">Transmembrane helix</keyword>
<proteinExistence type="predicted"/>
<organism evidence="2 3">
    <name type="scientific">Acorus calamus</name>
    <name type="common">Sweet flag</name>
    <dbReference type="NCBI Taxonomy" id="4465"/>
    <lineage>
        <taxon>Eukaryota</taxon>
        <taxon>Viridiplantae</taxon>
        <taxon>Streptophyta</taxon>
        <taxon>Embryophyta</taxon>
        <taxon>Tracheophyta</taxon>
        <taxon>Spermatophyta</taxon>
        <taxon>Magnoliopsida</taxon>
        <taxon>Liliopsida</taxon>
        <taxon>Acoraceae</taxon>
        <taxon>Acorus</taxon>
    </lineage>
</organism>
<gene>
    <name evidence="2" type="ORF">QJS10_CPA01g02653</name>
</gene>
<protein>
    <submittedName>
        <fullName evidence="2">Uncharacterized protein</fullName>
    </submittedName>
</protein>
<keyword evidence="1" id="KW-0812">Transmembrane</keyword>
<dbReference type="Proteomes" id="UP001180020">
    <property type="component" value="Unassembled WGS sequence"/>
</dbReference>
<evidence type="ECO:0000313" key="3">
    <source>
        <dbReference type="Proteomes" id="UP001180020"/>
    </source>
</evidence>
<keyword evidence="1" id="KW-0472">Membrane</keyword>
<dbReference type="AlphaFoldDB" id="A0AAV9FHR2"/>
<evidence type="ECO:0000313" key="2">
    <source>
        <dbReference type="EMBL" id="KAK1325465.1"/>
    </source>
</evidence>
<comment type="caution">
    <text evidence="2">The sequence shown here is derived from an EMBL/GenBank/DDBJ whole genome shotgun (WGS) entry which is preliminary data.</text>
</comment>
<keyword evidence="3" id="KW-1185">Reference proteome</keyword>